<dbReference type="Pfam" id="PF12844">
    <property type="entry name" value="HTH_19"/>
    <property type="match status" value="1"/>
</dbReference>
<accession>A0AAE3P585</accession>
<name>A0AAE3P585_9BACT</name>
<evidence type="ECO:0000259" key="1">
    <source>
        <dbReference type="PROSITE" id="PS50943"/>
    </source>
</evidence>
<proteinExistence type="predicted"/>
<dbReference type="CDD" id="cd00093">
    <property type="entry name" value="HTH_XRE"/>
    <property type="match status" value="1"/>
</dbReference>
<dbReference type="EMBL" id="JAPHEG010000005">
    <property type="protein sequence ID" value="MDF2953960.1"/>
    <property type="molecule type" value="Genomic_DNA"/>
</dbReference>
<evidence type="ECO:0000313" key="2">
    <source>
        <dbReference type="EMBL" id="MDF2953960.1"/>
    </source>
</evidence>
<evidence type="ECO:0000313" key="3">
    <source>
        <dbReference type="Proteomes" id="UP001144110"/>
    </source>
</evidence>
<dbReference type="Gene3D" id="1.10.260.40">
    <property type="entry name" value="lambda repressor-like DNA-binding domains"/>
    <property type="match status" value="1"/>
</dbReference>
<dbReference type="SUPFAM" id="SSF47413">
    <property type="entry name" value="lambda repressor-like DNA-binding domains"/>
    <property type="match status" value="1"/>
</dbReference>
<dbReference type="InterPro" id="IPR001387">
    <property type="entry name" value="Cro/C1-type_HTH"/>
</dbReference>
<dbReference type="AlphaFoldDB" id="A0AAE3P585"/>
<reference evidence="2" key="1">
    <citation type="submission" date="2022-11" db="EMBL/GenBank/DDBJ databases">
        <title>Candidatus Alkanophaga archaea from heated hydrothermal vent sediment oxidize petroleum alkanes.</title>
        <authorList>
            <person name="Zehnle H."/>
            <person name="Laso-Perez R."/>
            <person name="Lipp J."/>
            <person name="Teske A."/>
            <person name="Wegener G."/>
        </authorList>
    </citation>
    <scope>NUCLEOTIDE SEQUENCE</scope>
    <source>
        <strain evidence="2">MCA70</strain>
    </source>
</reference>
<gene>
    <name evidence="2" type="ORF">OD816_001205</name>
</gene>
<sequence>MSDFKIRFKLLRKKLKLSQKEMAKELGIPFTMISKYECGKIKPGTDMLTKIAITYKVNLNWLLLGIGKMFIDIQDIEDNHFEIIDNSDPDEVFLILEELSKAPITKEFVLKLIKAKRGDKKALTDIQKMIRGLEMIFE</sequence>
<dbReference type="GO" id="GO:0003677">
    <property type="term" value="F:DNA binding"/>
    <property type="evidence" value="ECO:0007669"/>
    <property type="project" value="InterPro"/>
</dbReference>
<organism evidence="2 3">
    <name type="scientific">Candidatus Thermodesulfobacterium syntrophicum</name>
    <dbReference type="NCBI Taxonomy" id="3060442"/>
    <lineage>
        <taxon>Bacteria</taxon>
        <taxon>Pseudomonadati</taxon>
        <taxon>Thermodesulfobacteriota</taxon>
        <taxon>Thermodesulfobacteria</taxon>
        <taxon>Thermodesulfobacteriales</taxon>
        <taxon>Thermodesulfobacteriaceae</taxon>
        <taxon>Thermodesulfobacterium</taxon>
    </lineage>
</organism>
<dbReference type="SMART" id="SM00530">
    <property type="entry name" value="HTH_XRE"/>
    <property type="match status" value="1"/>
</dbReference>
<dbReference type="InterPro" id="IPR010982">
    <property type="entry name" value="Lambda_DNA-bd_dom_sf"/>
</dbReference>
<feature type="domain" description="HTH cro/C1-type" evidence="1">
    <location>
        <begin position="8"/>
        <end position="62"/>
    </location>
</feature>
<dbReference type="Proteomes" id="UP001144110">
    <property type="component" value="Unassembled WGS sequence"/>
</dbReference>
<protein>
    <submittedName>
        <fullName evidence="2">Transcriptional regulator</fullName>
    </submittedName>
</protein>
<dbReference type="PROSITE" id="PS50943">
    <property type="entry name" value="HTH_CROC1"/>
    <property type="match status" value="1"/>
</dbReference>
<comment type="caution">
    <text evidence="2">The sequence shown here is derived from an EMBL/GenBank/DDBJ whole genome shotgun (WGS) entry which is preliminary data.</text>
</comment>